<keyword evidence="2" id="KW-1133">Transmembrane helix</keyword>
<comment type="caution">
    <text evidence="6">The sequence shown here is derived from an EMBL/GenBank/DDBJ whole genome shotgun (WGS) entry which is preliminary data.</text>
</comment>
<proteinExistence type="predicted"/>
<name>A0ABD6BVW4_9EURY</name>
<keyword evidence="7" id="KW-1185">Reference proteome</keyword>
<feature type="compositionally biased region" description="Low complexity" evidence="1">
    <location>
        <begin position="176"/>
        <end position="233"/>
    </location>
</feature>
<dbReference type="EMBL" id="JBHUCZ010000029">
    <property type="protein sequence ID" value="MFD1568945.1"/>
    <property type="molecule type" value="Genomic_DNA"/>
</dbReference>
<keyword evidence="2" id="KW-0812">Transmembrane</keyword>
<feature type="domain" description="DUF8186" evidence="5">
    <location>
        <begin position="421"/>
        <end position="511"/>
    </location>
</feature>
<evidence type="ECO:0000259" key="3">
    <source>
        <dbReference type="Pfam" id="PF26589"/>
    </source>
</evidence>
<evidence type="ECO:0000313" key="7">
    <source>
        <dbReference type="Proteomes" id="UP001597139"/>
    </source>
</evidence>
<feature type="transmembrane region" description="Helical" evidence="2">
    <location>
        <begin position="520"/>
        <end position="542"/>
    </location>
</feature>
<feature type="region of interest" description="Disordered" evidence="1">
    <location>
        <begin position="1"/>
        <end position="39"/>
    </location>
</feature>
<dbReference type="Pfam" id="PF26591">
    <property type="entry name" value="DUF8186_C"/>
    <property type="match status" value="1"/>
</dbReference>
<dbReference type="Pfam" id="PF26589">
    <property type="entry name" value="DUF8186"/>
    <property type="match status" value="1"/>
</dbReference>
<dbReference type="RefSeq" id="WP_267645100.1">
    <property type="nucleotide sequence ID" value="NZ_JANHGR010000001.1"/>
</dbReference>
<dbReference type="Pfam" id="PF26590">
    <property type="entry name" value="DUF8186_M"/>
    <property type="match status" value="1"/>
</dbReference>
<feature type="compositionally biased region" description="Basic and acidic residues" evidence="1">
    <location>
        <begin position="12"/>
        <end position="23"/>
    </location>
</feature>
<feature type="domain" description="DUF8186" evidence="4">
    <location>
        <begin position="268"/>
        <end position="411"/>
    </location>
</feature>
<feature type="domain" description="DUF8186" evidence="3">
    <location>
        <begin position="23"/>
        <end position="187"/>
    </location>
</feature>
<dbReference type="InterPro" id="IPR058911">
    <property type="entry name" value="DUF8186_C"/>
</dbReference>
<sequence>MTDIPFEEPPEAAERWNRGDHTELPATNHTTSIRPAETPTTDGVFIADAYTAIFAVQPSTRLWRSQTDQPLYVDGAGDVLGTVDYRVRLPADDATGSQQVDWTLLAHQIEEVRLRIDDRVVDRSDGTHTPVLRFGELAGSPGETHTLTLEATISVELSKRVTQYEKQCNLTETEQPTNSSTETANTTATARPNGTTTAAPSTTETPTVTGTPPITATPSPTPANNTTATATPTESANCRTTSTTTVTSPVERLTVEESVTVTEYAPKAAGAYTQYPDGTQAVAITGTQPWRSYSTGTSETLGTWRFYTARETRWDELVSHSRGTVSSQPSPLQPLQVYAYPSRVGPTTEATGRITTVDGQQFDPPDLPVSIDVDLVSGPYTESETVVMTGSFPRSDTVIVDGLVQGTSVTVPRESLTETVVHPSTLTLTLLQTTPETVTAQIELTDAQTGTPIQTTKRDGAVLLQGRSIETDEAGMATVTIPRPVGALSARYEPAAWWRTEQGFLPSSDTVYIRGTTIPIVATVFNLGVPVGTFLFAVFLIARATGWDIWPLWGRR</sequence>
<dbReference type="AlphaFoldDB" id="A0ABD6BVW4"/>
<evidence type="ECO:0000259" key="4">
    <source>
        <dbReference type="Pfam" id="PF26590"/>
    </source>
</evidence>
<evidence type="ECO:0000256" key="2">
    <source>
        <dbReference type="SAM" id="Phobius"/>
    </source>
</evidence>
<dbReference type="Proteomes" id="UP001597139">
    <property type="component" value="Unassembled WGS sequence"/>
</dbReference>
<feature type="compositionally biased region" description="Polar residues" evidence="1">
    <location>
        <begin position="25"/>
        <end position="39"/>
    </location>
</feature>
<dbReference type="InterPro" id="IPR058910">
    <property type="entry name" value="DUF8186_M"/>
</dbReference>
<evidence type="ECO:0000313" key="6">
    <source>
        <dbReference type="EMBL" id="MFD1568945.1"/>
    </source>
</evidence>
<dbReference type="InterPro" id="IPR058499">
    <property type="entry name" value="DUF8186"/>
</dbReference>
<keyword evidence="2" id="KW-0472">Membrane</keyword>
<accession>A0ABD6BVW4</accession>
<protein>
    <submittedName>
        <fullName evidence="6">Uncharacterized protein</fullName>
    </submittedName>
</protein>
<feature type="region of interest" description="Disordered" evidence="1">
    <location>
        <begin position="169"/>
        <end position="247"/>
    </location>
</feature>
<feature type="compositionally biased region" description="Acidic residues" evidence="1">
    <location>
        <begin position="1"/>
        <end position="11"/>
    </location>
</feature>
<evidence type="ECO:0000259" key="5">
    <source>
        <dbReference type="Pfam" id="PF26591"/>
    </source>
</evidence>
<reference evidence="6 7" key="1">
    <citation type="journal article" date="2019" name="Int. J. Syst. Evol. Microbiol.">
        <title>The Global Catalogue of Microorganisms (GCM) 10K type strain sequencing project: providing services to taxonomists for standard genome sequencing and annotation.</title>
        <authorList>
            <consortium name="The Broad Institute Genomics Platform"/>
            <consortium name="The Broad Institute Genome Sequencing Center for Infectious Disease"/>
            <person name="Wu L."/>
            <person name="Ma J."/>
        </authorList>
    </citation>
    <scope>NUCLEOTIDE SEQUENCE [LARGE SCALE GENOMIC DNA]</scope>
    <source>
        <strain evidence="6 7">CGMCC 1.12859</strain>
    </source>
</reference>
<organism evidence="6 7">
    <name type="scientific">Halolamina litorea</name>
    <dbReference type="NCBI Taxonomy" id="1515593"/>
    <lineage>
        <taxon>Archaea</taxon>
        <taxon>Methanobacteriati</taxon>
        <taxon>Methanobacteriota</taxon>
        <taxon>Stenosarchaea group</taxon>
        <taxon>Halobacteria</taxon>
        <taxon>Halobacteriales</taxon>
        <taxon>Haloferacaceae</taxon>
    </lineage>
</organism>
<gene>
    <name evidence="6" type="ORF">ACFSAU_15730</name>
</gene>
<evidence type="ECO:0000256" key="1">
    <source>
        <dbReference type="SAM" id="MobiDB-lite"/>
    </source>
</evidence>